<evidence type="ECO:0000256" key="8">
    <source>
        <dbReference type="ARBA" id="ARBA00023157"/>
    </source>
</evidence>
<dbReference type="PROSITE" id="PS00931">
    <property type="entry name" value="CUTINASE_2"/>
    <property type="match status" value="1"/>
</dbReference>
<comment type="similarity">
    <text evidence="2 12">Belongs to the cutinase family.</text>
</comment>
<dbReference type="SMART" id="SM01110">
    <property type="entry name" value="Cutinase"/>
    <property type="match status" value="1"/>
</dbReference>
<feature type="compositionally biased region" description="Basic residues" evidence="13">
    <location>
        <begin position="381"/>
        <end position="391"/>
    </location>
</feature>
<feature type="region of interest" description="Disordered" evidence="13">
    <location>
        <begin position="447"/>
        <end position="467"/>
    </location>
</feature>
<evidence type="ECO:0000256" key="4">
    <source>
        <dbReference type="ARBA" id="ARBA00022487"/>
    </source>
</evidence>
<dbReference type="Pfam" id="PF01083">
    <property type="entry name" value="Cutinase"/>
    <property type="match status" value="1"/>
</dbReference>
<dbReference type="InterPro" id="IPR029058">
    <property type="entry name" value="AB_hydrolase_fold"/>
</dbReference>
<feature type="disulfide bond" evidence="11">
    <location>
        <begin position="847"/>
        <end position="854"/>
    </location>
</feature>
<evidence type="ECO:0000256" key="9">
    <source>
        <dbReference type="ARBA" id="ARBA00034045"/>
    </source>
</evidence>
<dbReference type="InterPro" id="IPR000675">
    <property type="entry name" value="Cutinase/axe"/>
</dbReference>
<evidence type="ECO:0000256" key="10">
    <source>
        <dbReference type="PIRSR" id="PIRSR611150-1"/>
    </source>
</evidence>
<evidence type="ECO:0000256" key="7">
    <source>
        <dbReference type="ARBA" id="ARBA00022801"/>
    </source>
</evidence>
<evidence type="ECO:0000256" key="5">
    <source>
        <dbReference type="ARBA" id="ARBA00022525"/>
    </source>
</evidence>
<reference evidence="14" key="1">
    <citation type="journal article" date="2021" name="Mol. Plant Microbe Interact.">
        <title>Complete Genome Sequence of the Plant-Pathogenic Fungus Colletotrichum lupini.</title>
        <authorList>
            <person name="Baroncelli R."/>
            <person name="Pensec F."/>
            <person name="Da Lio D."/>
            <person name="Boufleur T."/>
            <person name="Vicente I."/>
            <person name="Sarrocco S."/>
            <person name="Picot A."/>
            <person name="Baraldi E."/>
            <person name="Sukno S."/>
            <person name="Thon M."/>
            <person name="Le Floch G."/>
        </authorList>
    </citation>
    <scope>NUCLEOTIDE SEQUENCE</scope>
    <source>
        <strain evidence="14">IMI 504893</strain>
    </source>
</reference>
<dbReference type="AlphaFoldDB" id="A0A9Q8SE99"/>
<dbReference type="GeneID" id="73336055"/>
<feature type="compositionally biased region" description="Pro residues" evidence="13">
    <location>
        <begin position="358"/>
        <end position="368"/>
    </location>
</feature>
<dbReference type="InterPro" id="IPR043579">
    <property type="entry name" value="CUTINASE_2"/>
</dbReference>
<dbReference type="Proteomes" id="UP000830671">
    <property type="component" value="Chromosome 1"/>
</dbReference>
<evidence type="ECO:0000256" key="1">
    <source>
        <dbReference type="ARBA" id="ARBA00004613"/>
    </source>
</evidence>
<keyword evidence="6" id="KW-0732">Signal</keyword>
<keyword evidence="15" id="KW-1185">Reference proteome</keyword>
<dbReference type="PANTHER" id="PTHR48250">
    <property type="entry name" value="CUTINASE 2-RELATED"/>
    <property type="match status" value="1"/>
</dbReference>
<proteinExistence type="inferred from homology"/>
<dbReference type="GO" id="GO:0016052">
    <property type="term" value="P:carbohydrate catabolic process"/>
    <property type="evidence" value="ECO:0007669"/>
    <property type="project" value="TreeGrafter"/>
</dbReference>
<dbReference type="EMBL" id="CP019471">
    <property type="protein sequence ID" value="UQC75356.1"/>
    <property type="molecule type" value="Genomic_DNA"/>
</dbReference>
<keyword evidence="5 12" id="KW-0964">Secreted</keyword>
<evidence type="ECO:0000313" key="14">
    <source>
        <dbReference type="EMBL" id="UQC75356.1"/>
    </source>
</evidence>
<evidence type="ECO:0000256" key="2">
    <source>
        <dbReference type="ARBA" id="ARBA00007534"/>
    </source>
</evidence>
<keyword evidence="8 11" id="KW-1015">Disulfide bond</keyword>
<feature type="disulfide bond" evidence="11">
    <location>
        <begin position="714"/>
        <end position="788"/>
    </location>
</feature>
<evidence type="ECO:0000256" key="6">
    <source>
        <dbReference type="ARBA" id="ARBA00022729"/>
    </source>
</evidence>
<name>A0A9Q8SE99_9PEZI</name>
<feature type="active site" description="Nucleophile" evidence="10">
    <location>
        <position position="799"/>
    </location>
</feature>
<feature type="region of interest" description="Disordered" evidence="13">
    <location>
        <begin position="500"/>
        <end position="531"/>
    </location>
</feature>
<dbReference type="InterPro" id="IPR043580">
    <property type="entry name" value="CUTINASE_1"/>
</dbReference>
<comment type="function">
    <text evidence="12">Catalyzes the hydrolysis of complex carboxylic polyesters found in the cell wall of plants. Degrades cutin, a macromolecule that forms the structure of the plant cuticle.</text>
</comment>
<protein>
    <recommendedName>
        <fullName evidence="3 12">Cutinase</fullName>
        <ecNumber evidence="3 12">3.1.1.74</ecNumber>
    </recommendedName>
</protein>
<feature type="region of interest" description="Disordered" evidence="13">
    <location>
        <begin position="589"/>
        <end position="620"/>
    </location>
</feature>
<organism evidence="14 15">
    <name type="scientific">Colletotrichum lupini</name>
    <dbReference type="NCBI Taxonomy" id="145971"/>
    <lineage>
        <taxon>Eukaryota</taxon>
        <taxon>Fungi</taxon>
        <taxon>Dikarya</taxon>
        <taxon>Ascomycota</taxon>
        <taxon>Pezizomycotina</taxon>
        <taxon>Sordariomycetes</taxon>
        <taxon>Hypocreomycetidae</taxon>
        <taxon>Glomerellales</taxon>
        <taxon>Glomerellaceae</taxon>
        <taxon>Colletotrichum</taxon>
        <taxon>Colletotrichum acutatum species complex</taxon>
    </lineage>
</organism>
<feature type="active site" evidence="10">
    <location>
        <position position="851"/>
    </location>
</feature>
<keyword evidence="4 12" id="KW-0719">Serine esterase</keyword>
<sequence length="891" mass="97904">MDRISQAEEHERWLQEIRGQSSDRHLRDVQEYLARDLIEALYDQAFDMVNDRCATNVTLVVDINGPGRIFPGQIFHGHIFHGLEEITDYFERNHGRLLIKMAIVDRFRVTCPLEFFSDRDEYGEAYKQRRLIIIDMNNDHKVIRIEMRPVGPKEAFDPDALIPRRGSTFDLKGSRHGKMESQGRLVPNDNLTQFWEVSNYFWHLQSRIFFPSISYHTTSILSQGQNCKSGVYTDSKDQQQLLVILPHTSVDGRTSVEVNLERWVSAKFPPREAGPILPDVPALAHPPRFAPPLLPPHLRLPGQELSILIMLFQFKSTTIGSTRRRLEAPAMSRHRYPCHHTAESDAVSSGHLTASSPSPSPDLRPVPLPVEGEHDKTSDRKKSRRSWQKSQTVKRKAIEIRRFSCLPTPVLPKRTSAVTLALGIDATFPALPSFTQGGMIRNLTGARMGQDEEKRRKNMGPEQSAVRDLPSTTAKLNGYFHFSLPQRVFHPAIRPIQPHQTTLNPTLLFRNSSPPSPTGNKRSDPASLLNQTSSTALFSPLRLREGSLERKARTPSFRGVHLFGSAQLGGLLLTIIIICRYQRTSQRFQKNQQSPSLAPPSSVGIRSIPREVPASDPPSLPHWDEVAVPEAVVLQECDSRVETRKISHCLRYKSAMVASYPLISFLTIPAHKMHSSTAAFLLALLGTASSSPLTIQPRQADFSGNQQDGLAAGCQSMIVIFARGTTEGGNVGTIAGPPFFQSLATQVGGSLAVQGVEYPADIPGFLAGGDANGSQMMATLTEQAITNCPNSAVIMSGYSQGGQLVHNGAAIMQPDMVAKVAGAVIFGDPLNGQAVQGVDAAKTKVICHNGDNICEGGNQIRRAHLTYGNDADEAATFAASMMPAAAAPAAA</sequence>
<evidence type="ECO:0000256" key="3">
    <source>
        <dbReference type="ARBA" id="ARBA00013095"/>
    </source>
</evidence>
<comment type="catalytic activity">
    <reaction evidence="9 12">
        <text>cutin + H2O = cutin monomers.</text>
        <dbReference type="EC" id="3.1.1.74"/>
    </reaction>
</comment>
<feature type="compositionally biased region" description="Polar residues" evidence="13">
    <location>
        <begin position="346"/>
        <end position="357"/>
    </location>
</feature>
<dbReference type="EC" id="3.1.1.74" evidence="3 12"/>
<dbReference type="PANTHER" id="PTHR48250:SF1">
    <property type="entry name" value="CUTINASE"/>
    <property type="match status" value="1"/>
</dbReference>
<accession>A0A9Q8SE99</accession>
<comment type="subcellular location">
    <subcellularLocation>
        <location evidence="1 12">Secreted</location>
    </subcellularLocation>
</comment>
<dbReference type="GO" id="GO:0005576">
    <property type="term" value="C:extracellular region"/>
    <property type="evidence" value="ECO:0007669"/>
    <property type="project" value="UniProtKB-SubCell"/>
</dbReference>
<dbReference type="KEGG" id="clup:CLUP02_02010"/>
<feature type="region of interest" description="Disordered" evidence="13">
    <location>
        <begin position="342"/>
        <end position="391"/>
    </location>
</feature>
<keyword evidence="7 12" id="KW-0378">Hydrolase</keyword>
<feature type="compositionally biased region" description="Basic and acidic residues" evidence="13">
    <location>
        <begin position="371"/>
        <end position="380"/>
    </location>
</feature>
<evidence type="ECO:0000256" key="13">
    <source>
        <dbReference type="SAM" id="MobiDB-lite"/>
    </source>
</evidence>
<dbReference type="InterPro" id="IPR011150">
    <property type="entry name" value="Cutinase_monf"/>
</dbReference>
<feature type="active site" description="Proton donor/acceptor" evidence="10">
    <location>
        <position position="864"/>
    </location>
</feature>
<dbReference type="PROSITE" id="PS00155">
    <property type="entry name" value="CUTINASE_1"/>
    <property type="match status" value="1"/>
</dbReference>
<feature type="compositionally biased region" description="Polar residues" evidence="13">
    <location>
        <begin position="500"/>
        <end position="513"/>
    </location>
</feature>
<dbReference type="PRINTS" id="PR00129">
    <property type="entry name" value="CUTINASE"/>
</dbReference>
<dbReference type="GO" id="GO:0050525">
    <property type="term" value="F:cutinase activity"/>
    <property type="evidence" value="ECO:0007669"/>
    <property type="project" value="UniProtKB-UniRule"/>
</dbReference>
<evidence type="ECO:0000256" key="11">
    <source>
        <dbReference type="PIRSR" id="PIRSR611150-2"/>
    </source>
</evidence>
<dbReference type="Gene3D" id="3.40.50.1820">
    <property type="entry name" value="alpha/beta hydrolase"/>
    <property type="match status" value="1"/>
</dbReference>
<dbReference type="SUPFAM" id="SSF53474">
    <property type="entry name" value="alpha/beta-Hydrolases"/>
    <property type="match status" value="1"/>
</dbReference>
<evidence type="ECO:0000256" key="12">
    <source>
        <dbReference type="RuleBase" id="RU361263"/>
    </source>
</evidence>
<evidence type="ECO:0000313" key="15">
    <source>
        <dbReference type="Proteomes" id="UP000830671"/>
    </source>
</evidence>
<gene>
    <name evidence="14" type="ORF">CLUP02_02010</name>
</gene>
<dbReference type="RefSeq" id="XP_049137002.1">
    <property type="nucleotide sequence ID" value="XM_049281045.1"/>
</dbReference>